<reference evidence="1 2" key="1">
    <citation type="submission" date="2006-06" db="EMBL/GenBank/DDBJ databases">
        <authorList>
            <person name="Moran M.A."/>
            <person name="Ferriera S."/>
            <person name="Johnson J."/>
            <person name="Kravitz S."/>
            <person name="Beeson K."/>
            <person name="Sutton G."/>
            <person name="Rogers Y.-H."/>
            <person name="Friedman R."/>
            <person name="Frazier M."/>
            <person name="Venter J.C."/>
        </authorList>
    </citation>
    <scope>NUCLEOTIDE SEQUENCE [LARGE SCALE GENOMIC DNA]</scope>
    <source>
        <strain evidence="1 2">E-37</strain>
    </source>
</reference>
<accession>A3K1X8</accession>
<dbReference type="EMBL" id="AAYA01000004">
    <property type="protein sequence ID" value="EBA08924.1"/>
    <property type="molecule type" value="Genomic_DNA"/>
</dbReference>
<comment type="caution">
    <text evidence="1">The sequence shown here is derived from an EMBL/GenBank/DDBJ whole genome shotgun (WGS) entry which is preliminary data.</text>
</comment>
<dbReference type="Proteomes" id="UP000005713">
    <property type="component" value="Unassembled WGS sequence"/>
</dbReference>
<sequence>MSPFMAEAQRGMTGTIAGSLIVAGGPEDA</sequence>
<evidence type="ECO:0000313" key="2">
    <source>
        <dbReference type="Proteomes" id="UP000005713"/>
    </source>
</evidence>
<evidence type="ECO:0000313" key="1">
    <source>
        <dbReference type="EMBL" id="EBA08924.1"/>
    </source>
</evidence>
<protein>
    <submittedName>
        <fullName evidence="1">Uncharacterized protein</fullName>
    </submittedName>
</protein>
<dbReference type="AlphaFoldDB" id="A3K1X8"/>
<name>A3K1X8_SAGS3</name>
<keyword evidence="2" id="KW-1185">Reference proteome</keyword>
<organism evidence="1 2">
    <name type="scientific">Sagittula stellata (strain ATCC 700073 / DSM 11524 / E-37)</name>
    <dbReference type="NCBI Taxonomy" id="388399"/>
    <lineage>
        <taxon>Bacteria</taxon>
        <taxon>Pseudomonadati</taxon>
        <taxon>Pseudomonadota</taxon>
        <taxon>Alphaproteobacteria</taxon>
        <taxon>Rhodobacterales</taxon>
        <taxon>Roseobacteraceae</taxon>
        <taxon>Sagittula</taxon>
    </lineage>
</organism>
<gene>
    <name evidence="1" type="ORF">SSE37_04740</name>
</gene>
<proteinExistence type="predicted"/>